<dbReference type="GO" id="GO:0003677">
    <property type="term" value="F:DNA binding"/>
    <property type="evidence" value="ECO:0007669"/>
    <property type="project" value="UniProtKB-UniRule"/>
</dbReference>
<dbReference type="GO" id="GO:0015074">
    <property type="term" value="P:DNA integration"/>
    <property type="evidence" value="ECO:0007669"/>
    <property type="project" value="InterPro"/>
</dbReference>
<feature type="domain" description="Core-binding (CB)" evidence="7">
    <location>
        <begin position="12"/>
        <end position="96"/>
    </location>
</feature>
<accession>A0A8S5NCA9</accession>
<keyword evidence="4" id="KW-0233">DNA recombination</keyword>
<dbReference type="PROSITE" id="PS51900">
    <property type="entry name" value="CB"/>
    <property type="match status" value="1"/>
</dbReference>
<evidence type="ECO:0000259" key="7">
    <source>
        <dbReference type="PROSITE" id="PS51900"/>
    </source>
</evidence>
<evidence type="ECO:0000313" key="8">
    <source>
        <dbReference type="EMBL" id="DAD91715.1"/>
    </source>
</evidence>
<dbReference type="Gene3D" id="1.10.443.10">
    <property type="entry name" value="Intergrase catalytic core"/>
    <property type="match status" value="1"/>
</dbReference>
<reference evidence="8" key="1">
    <citation type="journal article" date="2021" name="Proc. Natl. Acad. Sci. U.S.A.">
        <title>A Catalog of Tens of Thousands of Viruses from Human Metagenomes Reveals Hidden Associations with Chronic Diseases.</title>
        <authorList>
            <person name="Tisza M.J."/>
            <person name="Buck C.B."/>
        </authorList>
    </citation>
    <scope>NUCLEOTIDE SEQUENCE</scope>
    <source>
        <strain evidence="8">Ctv3H3</strain>
    </source>
</reference>
<dbReference type="InterPro" id="IPR011010">
    <property type="entry name" value="DNA_brk_join_enz"/>
</dbReference>
<evidence type="ECO:0000256" key="3">
    <source>
        <dbReference type="ARBA" id="ARBA00023125"/>
    </source>
</evidence>
<keyword evidence="3 5" id="KW-0238">DNA-binding</keyword>
<evidence type="ECO:0000256" key="4">
    <source>
        <dbReference type="ARBA" id="ARBA00023172"/>
    </source>
</evidence>
<dbReference type="InterPro" id="IPR044068">
    <property type="entry name" value="CB"/>
</dbReference>
<protein>
    <submittedName>
        <fullName evidence="8">SITE SPECIFIC RECOMBINASE XERD</fullName>
    </submittedName>
</protein>
<evidence type="ECO:0000256" key="5">
    <source>
        <dbReference type="PROSITE-ProRule" id="PRU01248"/>
    </source>
</evidence>
<dbReference type="InterPro" id="IPR004107">
    <property type="entry name" value="Integrase_SAM-like_N"/>
</dbReference>
<evidence type="ECO:0000256" key="1">
    <source>
        <dbReference type="ARBA" id="ARBA00008857"/>
    </source>
</evidence>
<dbReference type="InterPro" id="IPR013762">
    <property type="entry name" value="Integrase-like_cat_sf"/>
</dbReference>
<dbReference type="InterPro" id="IPR002104">
    <property type="entry name" value="Integrase_catalytic"/>
</dbReference>
<dbReference type="Gene3D" id="1.10.150.130">
    <property type="match status" value="1"/>
</dbReference>
<evidence type="ECO:0000259" key="6">
    <source>
        <dbReference type="PROSITE" id="PS51898"/>
    </source>
</evidence>
<dbReference type="EMBL" id="BK015120">
    <property type="protein sequence ID" value="DAD91715.1"/>
    <property type="molecule type" value="Genomic_DNA"/>
</dbReference>
<dbReference type="PANTHER" id="PTHR30349">
    <property type="entry name" value="PHAGE INTEGRASE-RELATED"/>
    <property type="match status" value="1"/>
</dbReference>
<comment type="similarity">
    <text evidence="1">Belongs to the 'phage' integrase family.</text>
</comment>
<dbReference type="PROSITE" id="PS51898">
    <property type="entry name" value="TYR_RECOMBINASE"/>
    <property type="match status" value="1"/>
</dbReference>
<dbReference type="InterPro" id="IPR050090">
    <property type="entry name" value="Tyrosine_recombinase_XerCD"/>
</dbReference>
<dbReference type="GO" id="GO:0006310">
    <property type="term" value="P:DNA recombination"/>
    <property type="evidence" value="ECO:0007669"/>
    <property type="project" value="UniProtKB-KW"/>
</dbReference>
<name>A0A8S5NCA9_9VIRU</name>
<evidence type="ECO:0000256" key="2">
    <source>
        <dbReference type="ARBA" id="ARBA00022908"/>
    </source>
</evidence>
<dbReference type="InterPro" id="IPR010998">
    <property type="entry name" value="Integrase_recombinase_N"/>
</dbReference>
<keyword evidence="2" id="KW-0229">DNA integration</keyword>
<proteinExistence type="inferred from homology"/>
<dbReference type="Pfam" id="PF00589">
    <property type="entry name" value="Phage_integrase"/>
    <property type="match status" value="1"/>
</dbReference>
<dbReference type="Pfam" id="PF13495">
    <property type="entry name" value="Phage_int_SAM_4"/>
    <property type="match status" value="1"/>
</dbReference>
<sequence>MQKIKMSNPTNLTLNQAFEMYLKKCKVRNLSDKTILSYKQINKRFFDFCDPRKRVHTITEDTIDDYVLWLRDDVRIKDVTINTYLRTLRAFLYYCMDCGYMESFKIQLCKIEKPIKQTYSDEELERLLQKPNLRKCTFAEYKTWVFENYLLATANRIRTALNVRICDVDFSSGFIVLRKTKNRKQQVIPLSESLSAILQEYLEIRGGEPEDYLFCNDYGKQSAVRTYQQLVHNYNIKHNVNKTSCHLFRHTFAKHWIINGGDIFRLQKIMGHSTLDMTKEYVTLFGNDLQIDFERFNPLDTIKNHEHEGTHISMRKGR</sequence>
<dbReference type="PANTHER" id="PTHR30349:SF41">
    <property type="entry name" value="INTEGRASE_RECOMBINASE PROTEIN MJ0367-RELATED"/>
    <property type="match status" value="1"/>
</dbReference>
<dbReference type="SUPFAM" id="SSF56349">
    <property type="entry name" value="DNA breaking-rejoining enzymes"/>
    <property type="match status" value="1"/>
</dbReference>
<feature type="domain" description="Tyr recombinase" evidence="6">
    <location>
        <begin position="114"/>
        <end position="294"/>
    </location>
</feature>
<dbReference type="CDD" id="cd00796">
    <property type="entry name" value="INT_Rci_Hp1_C"/>
    <property type="match status" value="1"/>
</dbReference>
<organism evidence="8">
    <name type="scientific">Phage sp. ctv3H3</name>
    <dbReference type="NCBI Taxonomy" id="2826753"/>
    <lineage>
        <taxon>Viruses</taxon>
    </lineage>
</organism>